<dbReference type="Gene3D" id="3.40.50.450">
    <property type="match status" value="1"/>
</dbReference>
<proteinExistence type="predicted"/>
<sequence>MPPRLLITGSRTWVDRAVVRDALRAWWDTTGRNPEAVLVSGACPKDADRICEEIWKHNGLTVERHPAQWKKPDGTVDKRAGFNRNAAMVDTGPDHLIAFIMDGSNGATHTLNYAKKKGIPVTVHEATTTPGA</sequence>
<dbReference type="Pfam" id="PF10686">
    <property type="entry name" value="YAcAr"/>
    <property type="match status" value="1"/>
</dbReference>
<feature type="domain" description="YspA cpYpsA-related SLOG" evidence="1">
    <location>
        <begin position="3"/>
        <end position="71"/>
    </location>
</feature>
<comment type="caution">
    <text evidence="2">The sequence shown here is derived from an EMBL/GenBank/DDBJ whole genome shotgun (WGS) entry which is preliminary data.</text>
</comment>
<keyword evidence="3" id="KW-1185">Reference proteome</keyword>
<evidence type="ECO:0000259" key="1">
    <source>
        <dbReference type="Pfam" id="PF10686"/>
    </source>
</evidence>
<gene>
    <name evidence="2" type="ORF">ACFFPI_08350</name>
</gene>
<organism evidence="2 3">
    <name type="scientific">Arthrobacter methylotrophus</name>
    <dbReference type="NCBI Taxonomy" id="121291"/>
    <lineage>
        <taxon>Bacteria</taxon>
        <taxon>Bacillati</taxon>
        <taxon>Actinomycetota</taxon>
        <taxon>Actinomycetes</taxon>
        <taxon>Micrococcales</taxon>
        <taxon>Micrococcaceae</taxon>
        <taxon>Arthrobacter</taxon>
    </lineage>
</organism>
<reference evidence="2 3" key="1">
    <citation type="submission" date="2024-09" db="EMBL/GenBank/DDBJ databases">
        <authorList>
            <person name="Sun Q."/>
            <person name="Mori K."/>
        </authorList>
    </citation>
    <scope>NUCLEOTIDE SEQUENCE [LARGE SCALE GENOMIC DNA]</scope>
    <source>
        <strain evidence="2 3">JCM 13519</strain>
    </source>
</reference>
<dbReference type="EMBL" id="JBHMBH010000019">
    <property type="protein sequence ID" value="MFB9714169.1"/>
    <property type="molecule type" value="Genomic_DNA"/>
</dbReference>
<evidence type="ECO:0000313" key="2">
    <source>
        <dbReference type="EMBL" id="MFB9714169.1"/>
    </source>
</evidence>
<protein>
    <submittedName>
        <fullName evidence="2">SLOG family protein</fullName>
    </submittedName>
</protein>
<dbReference type="Proteomes" id="UP001589536">
    <property type="component" value="Unassembled WGS sequence"/>
</dbReference>
<dbReference type="InterPro" id="IPR019627">
    <property type="entry name" value="YAcAr"/>
</dbReference>
<accession>A0ABV5URG1</accession>
<name>A0ABV5URG1_9MICC</name>
<evidence type="ECO:0000313" key="3">
    <source>
        <dbReference type="Proteomes" id="UP001589536"/>
    </source>
</evidence>
<dbReference type="RefSeq" id="WP_345043702.1">
    <property type="nucleotide sequence ID" value="NZ_BAABED010000001.1"/>
</dbReference>